<comment type="caution">
    <text evidence="2">The sequence shown here is derived from an EMBL/GenBank/DDBJ whole genome shotgun (WGS) entry which is preliminary data.</text>
</comment>
<name>A0ABT7T1J3_9ALTE</name>
<evidence type="ECO:0000256" key="1">
    <source>
        <dbReference type="SAM" id="Phobius"/>
    </source>
</evidence>
<accession>A0ABT7T1J3</accession>
<evidence type="ECO:0000313" key="2">
    <source>
        <dbReference type="EMBL" id="MDM7862316.1"/>
    </source>
</evidence>
<feature type="transmembrane region" description="Helical" evidence="1">
    <location>
        <begin position="7"/>
        <end position="24"/>
    </location>
</feature>
<evidence type="ECO:0008006" key="4">
    <source>
        <dbReference type="Google" id="ProtNLM"/>
    </source>
</evidence>
<gene>
    <name evidence="2" type="ORF">QTP81_17040</name>
</gene>
<reference evidence="2 3" key="1">
    <citation type="submission" date="2023-06" db="EMBL/GenBank/DDBJ databases">
        <title>Alteromonas sp. ASW11-36 isolated from intertidal sand.</title>
        <authorList>
            <person name="Li Y."/>
        </authorList>
    </citation>
    <scope>NUCLEOTIDE SEQUENCE [LARGE SCALE GENOMIC DNA]</scope>
    <source>
        <strain evidence="2 3">ASW11-36</strain>
    </source>
</reference>
<feature type="transmembrane region" description="Helical" evidence="1">
    <location>
        <begin position="30"/>
        <end position="48"/>
    </location>
</feature>
<dbReference type="EMBL" id="JAUCBP010000014">
    <property type="protein sequence ID" value="MDM7862316.1"/>
    <property type="molecule type" value="Genomic_DNA"/>
</dbReference>
<keyword evidence="1" id="KW-0472">Membrane</keyword>
<organism evidence="2 3">
    <name type="scientific">Alteromonas arenosi</name>
    <dbReference type="NCBI Taxonomy" id="3055817"/>
    <lineage>
        <taxon>Bacteria</taxon>
        <taxon>Pseudomonadati</taxon>
        <taxon>Pseudomonadota</taxon>
        <taxon>Gammaproteobacteria</taxon>
        <taxon>Alteromonadales</taxon>
        <taxon>Alteromonadaceae</taxon>
        <taxon>Alteromonas/Salinimonas group</taxon>
        <taxon>Alteromonas</taxon>
    </lineage>
</organism>
<sequence length="59" mass="6430">MTSTTKYLALAILFCLAVLCFMVGTIAGAIAFIAIGFLLELAFWIGVFKTSSKPKKNKR</sequence>
<keyword evidence="1" id="KW-1133">Transmembrane helix</keyword>
<dbReference type="Proteomes" id="UP001234343">
    <property type="component" value="Unassembled WGS sequence"/>
</dbReference>
<dbReference type="RefSeq" id="WP_289367251.1">
    <property type="nucleotide sequence ID" value="NZ_JAUCBP010000014.1"/>
</dbReference>
<keyword evidence="3" id="KW-1185">Reference proteome</keyword>
<evidence type="ECO:0000313" key="3">
    <source>
        <dbReference type="Proteomes" id="UP001234343"/>
    </source>
</evidence>
<protein>
    <recommendedName>
        <fullName evidence="4">Phosphatidate cytidylyltransferase</fullName>
    </recommendedName>
</protein>
<proteinExistence type="predicted"/>
<keyword evidence="1" id="KW-0812">Transmembrane</keyword>